<organism evidence="7">
    <name type="scientific">marine sediment metagenome</name>
    <dbReference type="NCBI Taxonomy" id="412755"/>
    <lineage>
        <taxon>unclassified sequences</taxon>
        <taxon>metagenomes</taxon>
        <taxon>ecological metagenomes</taxon>
    </lineage>
</organism>
<keyword evidence="2" id="KW-0378">Hydrolase</keyword>
<evidence type="ECO:0000256" key="4">
    <source>
        <dbReference type="ARBA" id="ARBA00033751"/>
    </source>
</evidence>
<sequence>MRTIGNCHLTALALLLAISTASHAQPQSQAQAQAQAQSSSQPASAVTAERQAILRASLPFADQRDFDESQRGFVAAPDYRQILGAAGNVVWDIGRYDFLLDGQDYDSIHPSLQRQATLNMNYGLYEVVPDFAYQIRGYDLANMTLIKGEQGWILFDVLLTRETAAAALAFANEQLGERPVSAVVYSHSHIDHFGGVRGVISDDDVQTRGVDIYAPAGFMEEAISENVYAGNAMTRRASYQYGNPLAAGPFGQVDSAIGKALARGSSGLIAPTVVIRRDFEEHTIDGVRVVFQNTPGTEAPAEMNAWFPDHNVFWAAENITATIHNIYTLRGALVRDALSWSRQINEALYRFGQDAEVMISSHNWPRWGNDRIQEVMRDQRDAYANLNNQVLNLANRGVTISQMHNEYQVPQSLQQSWSVRQYHGSEFHNSRAVINRYLGYWDGNPATLAPLSPEDAAPLYVEMMGGANAILPRAQTLFDQGQYRHAMEILNKLVYAEPDNRAGKDLLAATFEQLGYQYESASMRNAFLTAAQELRNGVAPAGPARGTSPDLARAMTTTQWWDAIATRVDSQLADGMAFKINFSTPDNGEQFVIEMRGGTLTNIAGYRASDADASITMNRSDLDQVIMGQATLASQLTSGRGQVTGNAAVLQQLASVLMEFDPVFEIMPGTR</sequence>
<keyword evidence="5" id="KW-0175">Coiled coil</keyword>
<dbReference type="GO" id="GO:0018909">
    <property type="term" value="P:dodecyl sulfate metabolic process"/>
    <property type="evidence" value="ECO:0007669"/>
    <property type="project" value="InterPro"/>
</dbReference>
<reference evidence="7" key="1">
    <citation type="journal article" date="2015" name="Nature">
        <title>Complex archaea that bridge the gap between prokaryotes and eukaryotes.</title>
        <authorList>
            <person name="Spang A."/>
            <person name="Saw J.H."/>
            <person name="Jorgensen S.L."/>
            <person name="Zaremba-Niedzwiedzka K."/>
            <person name="Martijn J."/>
            <person name="Lind A.E."/>
            <person name="van Eijk R."/>
            <person name="Schleper C."/>
            <person name="Guy L."/>
            <person name="Ettema T.J."/>
        </authorList>
    </citation>
    <scope>NUCLEOTIDE SEQUENCE</scope>
</reference>
<dbReference type="InterPro" id="IPR038536">
    <property type="entry name" value="Alkyl/aryl-sulf_dimr_sf"/>
</dbReference>
<proteinExistence type="inferred from homology"/>
<gene>
    <name evidence="7" type="ORF">LCGC14_0003290</name>
</gene>
<dbReference type="InterPro" id="IPR029229">
    <property type="entry name" value="Alkyl_sulf_C"/>
</dbReference>
<dbReference type="EMBL" id="LAZR01000001">
    <property type="protein sequence ID" value="KKO12319.1"/>
    <property type="molecule type" value="Genomic_DNA"/>
</dbReference>
<dbReference type="SUPFAM" id="SSF56281">
    <property type="entry name" value="Metallo-hydrolase/oxidoreductase"/>
    <property type="match status" value="1"/>
</dbReference>
<name>A0A0F9Z532_9ZZZZ</name>
<dbReference type="Pfam" id="PF14863">
    <property type="entry name" value="Alkyl_sulf_dimr"/>
    <property type="match status" value="1"/>
</dbReference>
<dbReference type="GO" id="GO:0046983">
    <property type="term" value="F:protein dimerization activity"/>
    <property type="evidence" value="ECO:0007669"/>
    <property type="project" value="InterPro"/>
</dbReference>
<evidence type="ECO:0000259" key="6">
    <source>
        <dbReference type="SMART" id="SM00849"/>
    </source>
</evidence>
<dbReference type="Pfam" id="PF00753">
    <property type="entry name" value="Lactamase_B"/>
    <property type="match status" value="1"/>
</dbReference>
<dbReference type="GO" id="GO:0046872">
    <property type="term" value="F:metal ion binding"/>
    <property type="evidence" value="ECO:0007669"/>
    <property type="project" value="UniProtKB-KW"/>
</dbReference>
<dbReference type="InterPro" id="IPR036527">
    <property type="entry name" value="SCP2_sterol-bd_dom_sf"/>
</dbReference>
<dbReference type="InterPro" id="IPR044097">
    <property type="entry name" value="Bds1/SdsA1_MBL-fold"/>
</dbReference>
<dbReference type="PANTHER" id="PTHR43223:SF1">
    <property type="entry name" value="ALKYL_ARYL-SULFATASE BDS1"/>
    <property type="match status" value="1"/>
</dbReference>
<comment type="caution">
    <text evidence="7">The sequence shown here is derived from an EMBL/GenBank/DDBJ whole genome shotgun (WGS) entry which is preliminary data.</text>
</comment>
<dbReference type="PROSITE" id="PS50005">
    <property type="entry name" value="TPR"/>
    <property type="match status" value="1"/>
</dbReference>
<dbReference type="Pfam" id="PF14864">
    <property type="entry name" value="Alkyl_sulf_C"/>
    <property type="match status" value="1"/>
</dbReference>
<evidence type="ECO:0000256" key="3">
    <source>
        <dbReference type="ARBA" id="ARBA00022833"/>
    </source>
</evidence>
<dbReference type="Gene3D" id="3.60.15.30">
    <property type="entry name" value="Metallo-beta-lactamase domain"/>
    <property type="match status" value="1"/>
</dbReference>
<dbReference type="InterPro" id="IPR036866">
    <property type="entry name" value="RibonucZ/Hydroxyglut_hydro"/>
</dbReference>
<evidence type="ECO:0000256" key="2">
    <source>
        <dbReference type="ARBA" id="ARBA00022801"/>
    </source>
</evidence>
<dbReference type="FunFam" id="3.60.15.30:FF:000001">
    <property type="entry name" value="Alkyl/aryl-sulfatase BDS1"/>
    <property type="match status" value="1"/>
</dbReference>
<dbReference type="InterPro" id="IPR052195">
    <property type="entry name" value="Bact_Alkyl/Aryl-Sulfatase"/>
</dbReference>
<evidence type="ECO:0000256" key="1">
    <source>
        <dbReference type="ARBA" id="ARBA00022723"/>
    </source>
</evidence>
<dbReference type="InterPro" id="IPR001279">
    <property type="entry name" value="Metallo-B-lactamas"/>
</dbReference>
<protein>
    <recommendedName>
        <fullName evidence="6">Metallo-beta-lactamase domain-containing protein</fullName>
    </recommendedName>
</protein>
<comment type="similarity">
    <text evidence="4">Belongs to the metallo-beta-lactamase superfamily. Type III sulfatase family.</text>
</comment>
<dbReference type="InterPro" id="IPR029228">
    <property type="entry name" value="Alkyl_sulf_dimr"/>
</dbReference>
<dbReference type="PANTHER" id="PTHR43223">
    <property type="entry name" value="ALKYL/ARYL-SULFATASE"/>
    <property type="match status" value="1"/>
</dbReference>
<dbReference type="GO" id="GO:0018741">
    <property type="term" value="F:linear primary-alkylsulfatase activity"/>
    <property type="evidence" value="ECO:0007669"/>
    <property type="project" value="InterPro"/>
</dbReference>
<keyword evidence="3" id="KW-0862">Zinc</keyword>
<dbReference type="SUPFAM" id="SSF55718">
    <property type="entry name" value="SCP-like"/>
    <property type="match status" value="1"/>
</dbReference>
<dbReference type="InterPro" id="IPR019734">
    <property type="entry name" value="TPR_rpt"/>
</dbReference>
<dbReference type="Gene3D" id="3.30.1050.10">
    <property type="entry name" value="SCP2 sterol-binding domain"/>
    <property type="match status" value="1"/>
</dbReference>
<keyword evidence="1" id="KW-0479">Metal-binding</keyword>
<accession>A0A0F9Z532</accession>
<dbReference type="CDD" id="cd07710">
    <property type="entry name" value="arylsulfatase_Sdsa1-like_MBL-fold"/>
    <property type="match status" value="1"/>
</dbReference>
<dbReference type="GO" id="GO:0030288">
    <property type="term" value="C:outer membrane-bounded periplasmic space"/>
    <property type="evidence" value="ECO:0007669"/>
    <property type="project" value="TreeGrafter"/>
</dbReference>
<dbReference type="SMART" id="SM00849">
    <property type="entry name" value="Lactamase_B"/>
    <property type="match status" value="1"/>
</dbReference>
<evidence type="ECO:0000313" key="7">
    <source>
        <dbReference type="EMBL" id="KKO12319.1"/>
    </source>
</evidence>
<feature type="domain" description="Metallo-beta-lactamase" evidence="6">
    <location>
        <begin position="140"/>
        <end position="362"/>
    </location>
</feature>
<feature type="coiled-coil region" evidence="5">
    <location>
        <begin position="369"/>
        <end position="396"/>
    </location>
</feature>
<dbReference type="Gene3D" id="1.25.40.880">
    <property type="entry name" value="Alkyl sulfatase, dimerisation domain"/>
    <property type="match status" value="1"/>
</dbReference>
<dbReference type="AlphaFoldDB" id="A0A0F9Z532"/>
<evidence type="ECO:0000256" key="5">
    <source>
        <dbReference type="SAM" id="Coils"/>
    </source>
</evidence>